<keyword evidence="2" id="KW-0812">Transmembrane</keyword>
<dbReference type="OrthoDB" id="4484187at2"/>
<dbReference type="Proteomes" id="UP000185491">
    <property type="component" value="Chromosome"/>
</dbReference>
<dbReference type="EMBL" id="CP009249">
    <property type="protein sequence ID" value="APT92369.1"/>
    <property type="molecule type" value="Genomic_DNA"/>
</dbReference>
<dbReference type="KEGG" id="cpho:CPHO_05080"/>
<feature type="transmembrane region" description="Helical" evidence="2">
    <location>
        <begin position="92"/>
        <end position="112"/>
    </location>
</feature>
<feature type="transmembrane region" description="Helical" evidence="2">
    <location>
        <begin position="118"/>
        <end position="141"/>
    </location>
</feature>
<accession>A0A1L7D2K3</accession>
<gene>
    <name evidence="3" type="ORF">CPHO_05080</name>
</gene>
<feature type="compositionally biased region" description="Polar residues" evidence="1">
    <location>
        <begin position="168"/>
        <end position="183"/>
    </location>
</feature>
<evidence type="ECO:0000313" key="4">
    <source>
        <dbReference type="Proteomes" id="UP000185491"/>
    </source>
</evidence>
<sequence length="208" mass="22390">MSRAKEITEAVEAERQAAKNLDLGGQLPFFIVALVLFTAFLALPFSATSRGFEVFTGAASISPMEAVFCFASAAAMVMTVVTLMTKRTKIGWIAWMLSGFSFFAAIWAFWALGFSGGAGVGFFVAVLADLVALVGFSLVAMRKSPEQLAAQERVRRVSGQLDEVGDLQQKSRTGYTAGTSANRAPSPIVDDRRAQAAARYKRQQSRGE</sequence>
<keyword evidence="2" id="KW-1133">Transmembrane helix</keyword>
<feature type="region of interest" description="Disordered" evidence="1">
    <location>
        <begin position="164"/>
        <end position="188"/>
    </location>
</feature>
<evidence type="ECO:0000256" key="2">
    <source>
        <dbReference type="SAM" id="Phobius"/>
    </source>
</evidence>
<dbReference type="RefSeq" id="WP_075733761.1">
    <property type="nucleotide sequence ID" value="NZ_CP009249.1"/>
</dbReference>
<feature type="transmembrane region" description="Helical" evidence="2">
    <location>
        <begin position="65"/>
        <end position="85"/>
    </location>
</feature>
<evidence type="ECO:0000313" key="3">
    <source>
        <dbReference type="EMBL" id="APT92369.1"/>
    </source>
</evidence>
<evidence type="ECO:0000256" key="1">
    <source>
        <dbReference type="SAM" id="MobiDB-lite"/>
    </source>
</evidence>
<proteinExistence type="predicted"/>
<keyword evidence="2" id="KW-0472">Membrane</keyword>
<feature type="transmembrane region" description="Helical" evidence="2">
    <location>
        <begin position="27"/>
        <end position="45"/>
    </location>
</feature>
<protein>
    <submittedName>
        <fullName evidence="3">Uncharacterized protein</fullName>
    </submittedName>
</protein>
<name>A0A1L7D2K3_9CORY</name>
<reference evidence="3 4" key="1">
    <citation type="submission" date="2014-08" db="EMBL/GenBank/DDBJ databases">
        <title>Complete genome sequence of Corynebacterium phocae M408/89/1(T)(=DSM 44612(T)), isolated from the common seal (Phoca vitulina).</title>
        <authorList>
            <person name="Ruckert C."/>
            <person name="Albersmeier A."/>
            <person name="Winkler A."/>
            <person name="Kalinowski J."/>
        </authorList>
    </citation>
    <scope>NUCLEOTIDE SEQUENCE [LARGE SCALE GENOMIC DNA]</scope>
    <source>
        <strain evidence="3 4">M408/89/1</strain>
    </source>
</reference>
<organism evidence="3 4">
    <name type="scientific">Corynebacterium phocae</name>
    <dbReference type="NCBI Taxonomy" id="161895"/>
    <lineage>
        <taxon>Bacteria</taxon>
        <taxon>Bacillati</taxon>
        <taxon>Actinomycetota</taxon>
        <taxon>Actinomycetes</taxon>
        <taxon>Mycobacteriales</taxon>
        <taxon>Corynebacteriaceae</taxon>
        <taxon>Corynebacterium</taxon>
    </lineage>
</organism>
<keyword evidence="4" id="KW-1185">Reference proteome</keyword>
<dbReference type="AlphaFoldDB" id="A0A1L7D2K3"/>